<keyword evidence="6" id="KW-0904">Protein phosphatase</keyword>
<feature type="compositionally biased region" description="Acidic residues" evidence="8">
    <location>
        <begin position="321"/>
        <end position="385"/>
    </location>
</feature>
<gene>
    <name evidence="12" type="ORF">PHET_00882</name>
</gene>
<reference evidence="12" key="1">
    <citation type="submission" date="2019-05" db="EMBL/GenBank/DDBJ databases">
        <title>Annotation for the trematode Paragonimus heterotremus.</title>
        <authorList>
            <person name="Choi Y.-J."/>
        </authorList>
    </citation>
    <scope>NUCLEOTIDE SEQUENCE</scope>
    <source>
        <strain evidence="12">LC</strain>
    </source>
</reference>
<dbReference type="SUPFAM" id="SSF52799">
    <property type="entry name" value="(Phosphotyrosine protein) phosphatases II"/>
    <property type="match status" value="1"/>
</dbReference>
<dbReference type="SMART" id="SM00194">
    <property type="entry name" value="PTPc"/>
    <property type="match status" value="1"/>
</dbReference>
<dbReference type="Gene3D" id="3.90.190.10">
    <property type="entry name" value="Protein tyrosine phosphatase superfamily"/>
    <property type="match status" value="1"/>
</dbReference>
<evidence type="ECO:0000256" key="7">
    <source>
        <dbReference type="ARBA" id="ARBA00023136"/>
    </source>
</evidence>
<dbReference type="GO" id="GO:0004726">
    <property type="term" value="F:non-membrane spanning protein tyrosine phosphatase activity"/>
    <property type="evidence" value="ECO:0007669"/>
    <property type="project" value="TreeGrafter"/>
</dbReference>
<dbReference type="GO" id="GO:0005634">
    <property type="term" value="C:nucleus"/>
    <property type="evidence" value="ECO:0007669"/>
    <property type="project" value="TreeGrafter"/>
</dbReference>
<evidence type="ECO:0000256" key="2">
    <source>
        <dbReference type="ARBA" id="ARBA00009701"/>
    </source>
</evidence>
<dbReference type="SMART" id="SM00404">
    <property type="entry name" value="PTPc_motif"/>
    <property type="match status" value="1"/>
</dbReference>
<dbReference type="PANTHER" id="PTHR46047">
    <property type="entry name" value="TYROSINE-PROTEIN PHOSPHATASE NON-RECEPTOR TYPE 61F"/>
    <property type="match status" value="1"/>
</dbReference>
<evidence type="ECO:0000256" key="3">
    <source>
        <dbReference type="ARBA" id="ARBA00013064"/>
    </source>
</evidence>
<feature type="compositionally biased region" description="Basic and acidic residues" evidence="8">
    <location>
        <begin position="534"/>
        <end position="552"/>
    </location>
</feature>
<dbReference type="Proteomes" id="UP000748531">
    <property type="component" value="Unassembled WGS sequence"/>
</dbReference>
<feature type="region of interest" description="Disordered" evidence="8">
    <location>
        <begin position="316"/>
        <end position="387"/>
    </location>
</feature>
<feature type="domain" description="Tyrosine-protein phosphatase" evidence="10">
    <location>
        <begin position="34"/>
        <end position="298"/>
    </location>
</feature>
<feature type="compositionally biased region" description="Polar residues" evidence="8">
    <location>
        <begin position="521"/>
        <end position="530"/>
    </location>
</feature>
<dbReference type="OrthoDB" id="9450131at2759"/>
<dbReference type="PANTHER" id="PTHR46047:SF3">
    <property type="entry name" value="TYROSINE-PROTEIN PHOSPHATASE NON-RECEPTOR TYPE 61F"/>
    <property type="match status" value="1"/>
</dbReference>
<feature type="region of interest" description="Disordered" evidence="8">
    <location>
        <begin position="509"/>
        <end position="560"/>
    </location>
</feature>
<dbReference type="AlphaFoldDB" id="A0A8J4WJL2"/>
<evidence type="ECO:0000259" key="10">
    <source>
        <dbReference type="PROSITE" id="PS50055"/>
    </source>
</evidence>
<evidence type="ECO:0000313" key="13">
    <source>
        <dbReference type="Proteomes" id="UP000748531"/>
    </source>
</evidence>
<keyword evidence="4" id="KW-0597">Phosphoprotein</keyword>
<dbReference type="InterPro" id="IPR003595">
    <property type="entry name" value="Tyr_Pase_cat"/>
</dbReference>
<evidence type="ECO:0000256" key="9">
    <source>
        <dbReference type="SAM" id="Phobius"/>
    </source>
</evidence>
<dbReference type="InterPro" id="IPR051985">
    <property type="entry name" value="NR_tyrosine_phosphatase"/>
</dbReference>
<evidence type="ECO:0000256" key="8">
    <source>
        <dbReference type="SAM" id="MobiDB-lite"/>
    </source>
</evidence>
<evidence type="ECO:0000256" key="1">
    <source>
        <dbReference type="ARBA" id="ARBA00004308"/>
    </source>
</evidence>
<dbReference type="InterPro" id="IPR029021">
    <property type="entry name" value="Prot-tyrosine_phosphatase-like"/>
</dbReference>
<comment type="subcellular location">
    <subcellularLocation>
        <location evidence="1">Endomembrane system</location>
    </subcellularLocation>
</comment>
<name>A0A8J4WJL2_9TREM</name>
<evidence type="ECO:0000256" key="5">
    <source>
        <dbReference type="ARBA" id="ARBA00022801"/>
    </source>
</evidence>
<accession>A0A8J4WJL2</accession>
<dbReference type="EMBL" id="LUCH01000274">
    <property type="protein sequence ID" value="KAF5405593.1"/>
    <property type="molecule type" value="Genomic_DNA"/>
</dbReference>
<evidence type="ECO:0000313" key="12">
    <source>
        <dbReference type="EMBL" id="KAF5405593.1"/>
    </source>
</evidence>
<evidence type="ECO:0000256" key="6">
    <source>
        <dbReference type="ARBA" id="ARBA00022912"/>
    </source>
</evidence>
<feature type="transmembrane region" description="Helical" evidence="9">
    <location>
        <begin position="634"/>
        <end position="656"/>
    </location>
</feature>
<feature type="domain" description="Tyrosine specific protein phosphatases" evidence="11">
    <location>
        <begin position="213"/>
        <end position="289"/>
    </location>
</feature>
<dbReference type="InterPro" id="IPR000387">
    <property type="entry name" value="Tyr_Pase_dom"/>
</dbReference>
<dbReference type="PRINTS" id="PR00700">
    <property type="entry name" value="PRTYPHPHTASE"/>
</dbReference>
<dbReference type="GO" id="GO:0012505">
    <property type="term" value="C:endomembrane system"/>
    <property type="evidence" value="ECO:0007669"/>
    <property type="project" value="UniProtKB-SubCell"/>
</dbReference>
<protein>
    <recommendedName>
        <fullName evidence="3">protein-tyrosine-phosphatase</fullName>
        <ecNumber evidence="3">3.1.3.48</ecNumber>
    </recommendedName>
</protein>
<dbReference type="PROSITE" id="PS50055">
    <property type="entry name" value="TYR_PHOSPHATASE_PTP"/>
    <property type="match status" value="1"/>
</dbReference>
<evidence type="ECO:0000256" key="4">
    <source>
        <dbReference type="ARBA" id="ARBA00022553"/>
    </source>
</evidence>
<organism evidence="12 13">
    <name type="scientific">Paragonimus heterotremus</name>
    <dbReference type="NCBI Taxonomy" id="100268"/>
    <lineage>
        <taxon>Eukaryota</taxon>
        <taxon>Metazoa</taxon>
        <taxon>Spiralia</taxon>
        <taxon>Lophotrochozoa</taxon>
        <taxon>Platyhelminthes</taxon>
        <taxon>Trematoda</taxon>
        <taxon>Digenea</taxon>
        <taxon>Plagiorchiida</taxon>
        <taxon>Troglotremata</taxon>
        <taxon>Troglotrematidae</taxon>
        <taxon>Paragonimus</taxon>
    </lineage>
</organism>
<dbReference type="GO" id="GO:0070373">
    <property type="term" value="P:negative regulation of ERK1 and ERK2 cascade"/>
    <property type="evidence" value="ECO:0007669"/>
    <property type="project" value="TreeGrafter"/>
</dbReference>
<comment type="caution">
    <text evidence="12">The sequence shown here is derived from an EMBL/GenBank/DDBJ whole genome shotgun (WGS) entry which is preliminary data.</text>
</comment>
<dbReference type="GO" id="GO:0005737">
    <property type="term" value="C:cytoplasm"/>
    <property type="evidence" value="ECO:0007669"/>
    <property type="project" value="TreeGrafter"/>
</dbReference>
<comment type="similarity">
    <text evidence="2">Belongs to the protein-tyrosine phosphatase family. Non-receptor class 1 subfamily.</text>
</comment>
<dbReference type="GO" id="GO:0019901">
    <property type="term" value="F:protein kinase binding"/>
    <property type="evidence" value="ECO:0007669"/>
    <property type="project" value="TreeGrafter"/>
</dbReference>
<dbReference type="InterPro" id="IPR016130">
    <property type="entry name" value="Tyr_Pase_AS"/>
</dbReference>
<keyword evidence="7 9" id="KW-0472">Membrane</keyword>
<dbReference type="EC" id="3.1.3.48" evidence="3"/>
<evidence type="ECO:0000259" key="11">
    <source>
        <dbReference type="PROSITE" id="PS50056"/>
    </source>
</evidence>
<keyword evidence="13" id="KW-1185">Reference proteome</keyword>
<sequence>MPLIETDLNDLEETCDAKSDLHNFDSGNLWNIIYERLKNRSTLSNKDASCDAARAVQNRWKNRYRDISPYDDTRVFLSSSFYGDYINANYVEVPEVPMRKYILTQGPMQQTASHFWLMVWERRSPAIIMLNRIFEKGTMRCYPYFPYQSGPSCLTFVDVDLCVRLEQETDTKLFVKRLFEVSHLQTNERHHVIHLHYTSWPDFGVPSSPSGMLNFLWAVRATGVLSDLEHPAIVHCSAGVGRSGAFVLIDLALCLVEMRRALKGLDLGKLFLDLRRCRMGIIQTADQLRFCYSAVVRGADELLKSSPEEIPFIKFERGPDEAESPVETSDSDDGWEGLGDGEYDSSVDEFDQVDEEVDLEEELEIEEDEEEEAAVEEEEEEEEDQSVNMIKSTDDMEIHHRLGVSNPNQLFHEHSTSSGNSCSWVSNDTDANTCQLTSSVGVGPDSHQPTAFARVCQEHFKPAAQSKLSPSSSPVDHLFFRSNRSNNALPVDDPVEVVRTVTSQPLSEVIATEQPMVETGSRLSNESESVPSKPDGDSAPERTDLTEPRPLERLPSNTDLDPVQAEYVEAMLDLRLRREARRQRQARMRERIEQTRQRMRAADFERKRWIPARLSRYMRRFFAESGLVRSTNGAILSSVAILSLSIAVSMVAYNYVFG</sequence>
<dbReference type="PROSITE" id="PS00383">
    <property type="entry name" value="TYR_PHOSPHATASE_1"/>
    <property type="match status" value="1"/>
</dbReference>
<dbReference type="Pfam" id="PF00102">
    <property type="entry name" value="Y_phosphatase"/>
    <property type="match status" value="1"/>
</dbReference>
<keyword evidence="5" id="KW-0378">Hydrolase</keyword>
<dbReference type="InterPro" id="IPR000242">
    <property type="entry name" value="PTP_cat"/>
</dbReference>
<keyword evidence="9" id="KW-1133">Transmembrane helix</keyword>
<keyword evidence="9" id="KW-0812">Transmembrane</keyword>
<proteinExistence type="inferred from homology"/>
<dbReference type="PROSITE" id="PS50056">
    <property type="entry name" value="TYR_PHOSPHATASE_2"/>
    <property type="match status" value="1"/>
</dbReference>
<dbReference type="GO" id="GO:0046426">
    <property type="term" value="P:negative regulation of receptor signaling pathway via JAK-STAT"/>
    <property type="evidence" value="ECO:0007669"/>
    <property type="project" value="TreeGrafter"/>
</dbReference>